<reference evidence="1" key="1">
    <citation type="journal article" date="2023" name="Insect Mol. Biol.">
        <title>Genome sequencing provides insights into the evolution of gene families encoding plant cell wall-degrading enzymes in longhorned beetles.</title>
        <authorList>
            <person name="Shin N.R."/>
            <person name="Okamura Y."/>
            <person name="Kirsch R."/>
            <person name="Pauchet Y."/>
        </authorList>
    </citation>
    <scope>NUCLEOTIDE SEQUENCE</scope>
    <source>
        <strain evidence="1">AMC_N1</strain>
    </source>
</reference>
<dbReference type="AlphaFoldDB" id="A0AAV8YDT6"/>
<dbReference type="Proteomes" id="UP001162162">
    <property type="component" value="Unassembled WGS sequence"/>
</dbReference>
<accession>A0AAV8YDT6</accession>
<comment type="caution">
    <text evidence="1">The sequence shown here is derived from an EMBL/GenBank/DDBJ whole genome shotgun (WGS) entry which is preliminary data.</text>
</comment>
<dbReference type="EMBL" id="JAPWTK010000117">
    <property type="protein sequence ID" value="KAJ8949483.1"/>
    <property type="molecule type" value="Genomic_DNA"/>
</dbReference>
<organism evidence="1 2">
    <name type="scientific">Aromia moschata</name>
    <dbReference type="NCBI Taxonomy" id="1265417"/>
    <lineage>
        <taxon>Eukaryota</taxon>
        <taxon>Metazoa</taxon>
        <taxon>Ecdysozoa</taxon>
        <taxon>Arthropoda</taxon>
        <taxon>Hexapoda</taxon>
        <taxon>Insecta</taxon>
        <taxon>Pterygota</taxon>
        <taxon>Neoptera</taxon>
        <taxon>Endopterygota</taxon>
        <taxon>Coleoptera</taxon>
        <taxon>Polyphaga</taxon>
        <taxon>Cucujiformia</taxon>
        <taxon>Chrysomeloidea</taxon>
        <taxon>Cerambycidae</taxon>
        <taxon>Cerambycinae</taxon>
        <taxon>Callichromatini</taxon>
        <taxon>Aromia</taxon>
    </lineage>
</organism>
<gene>
    <name evidence="1" type="ORF">NQ318_005950</name>
</gene>
<name>A0AAV8YDT6_9CUCU</name>
<evidence type="ECO:0000313" key="2">
    <source>
        <dbReference type="Proteomes" id="UP001162162"/>
    </source>
</evidence>
<keyword evidence="2" id="KW-1185">Reference proteome</keyword>
<sequence>MLLYEVNSVTGYIAPDLATLRRREERFCFRLEHSATDTFSKLQHAYGDSVFSIAQPSDQKNQHIVSRVGTGTFGVETNN</sequence>
<protein>
    <submittedName>
        <fullName evidence="1">Uncharacterized protein</fullName>
    </submittedName>
</protein>
<evidence type="ECO:0000313" key="1">
    <source>
        <dbReference type="EMBL" id="KAJ8949483.1"/>
    </source>
</evidence>
<proteinExistence type="predicted"/>